<feature type="region of interest" description="Disordered" evidence="1">
    <location>
        <begin position="27"/>
        <end position="55"/>
    </location>
</feature>
<keyword evidence="4" id="KW-1185">Reference proteome</keyword>
<comment type="caution">
    <text evidence="3">The sequence shown here is derived from an EMBL/GenBank/DDBJ whole genome shotgun (WGS) entry which is preliminary data.</text>
</comment>
<keyword evidence="2" id="KW-0732">Signal</keyword>
<evidence type="ECO:0000256" key="2">
    <source>
        <dbReference type="SAM" id="SignalP"/>
    </source>
</evidence>
<organism evidence="3 4">
    <name type="scientific">Rivibacter subsaxonicus</name>
    <dbReference type="NCBI Taxonomy" id="457575"/>
    <lineage>
        <taxon>Bacteria</taxon>
        <taxon>Pseudomonadati</taxon>
        <taxon>Pseudomonadota</taxon>
        <taxon>Betaproteobacteria</taxon>
        <taxon>Burkholderiales</taxon>
        <taxon>Rivibacter</taxon>
    </lineage>
</organism>
<accession>A0A4Q7W1C3</accession>
<feature type="compositionally biased region" description="Polar residues" evidence="1">
    <location>
        <begin position="98"/>
        <end position="113"/>
    </location>
</feature>
<evidence type="ECO:0000313" key="4">
    <source>
        <dbReference type="Proteomes" id="UP000293671"/>
    </source>
</evidence>
<evidence type="ECO:0000256" key="1">
    <source>
        <dbReference type="SAM" id="MobiDB-lite"/>
    </source>
</evidence>
<feature type="region of interest" description="Disordered" evidence="1">
    <location>
        <begin position="94"/>
        <end position="114"/>
    </location>
</feature>
<evidence type="ECO:0000313" key="3">
    <source>
        <dbReference type="EMBL" id="RZU02813.1"/>
    </source>
</evidence>
<sequence>MPSIQLRSVVVALFSLGAAQFAAAQTAAASAPAPASAPAESTAESKGTVEPKVQRSVVEDDNAKIEELRVRGAVKSITVTSKLAPGLSYEVVPVDAGRNQNPGPTNDRGSTGKSVFRVLSF</sequence>
<name>A0A4Q7W1C3_9BURK</name>
<gene>
    <name evidence="3" type="ORF">EV670_0842</name>
</gene>
<reference evidence="3 4" key="1">
    <citation type="submission" date="2019-02" db="EMBL/GenBank/DDBJ databases">
        <title>Genomic Encyclopedia of Type Strains, Phase IV (KMG-IV): sequencing the most valuable type-strain genomes for metagenomic binning, comparative biology and taxonomic classification.</title>
        <authorList>
            <person name="Goeker M."/>
        </authorList>
    </citation>
    <scope>NUCLEOTIDE SEQUENCE [LARGE SCALE GENOMIC DNA]</scope>
    <source>
        <strain evidence="3 4">DSM 19570</strain>
    </source>
</reference>
<dbReference type="Proteomes" id="UP000293671">
    <property type="component" value="Unassembled WGS sequence"/>
</dbReference>
<dbReference type="EMBL" id="SHKP01000004">
    <property type="protein sequence ID" value="RZU02813.1"/>
    <property type="molecule type" value="Genomic_DNA"/>
</dbReference>
<dbReference type="AlphaFoldDB" id="A0A4Q7W1C3"/>
<dbReference type="RefSeq" id="WP_130430539.1">
    <property type="nucleotide sequence ID" value="NZ_SHKP01000004.1"/>
</dbReference>
<feature type="chain" id="PRO_5020544265" description="DUF2782 domain-containing protein" evidence="2">
    <location>
        <begin position="25"/>
        <end position="121"/>
    </location>
</feature>
<evidence type="ECO:0008006" key="5">
    <source>
        <dbReference type="Google" id="ProtNLM"/>
    </source>
</evidence>
<protein>
    <recommendedName>
        <fullName evidence="5">DUF2782 domain-containing protein</fullName>
    </recommendedName>
</protein>
<proteinExistence type="predicted"/>
<feature type="signal peptide" evidence="2">
    <location>
        <begin position="1"/>
        <end position="24"/>
    </location>
</feature>
<dbReference type="OrthoDB" id="8688876at2"/>
<feature type="compositionally biased region" description="Low complexity" evidence="1">
    <location>
        <begin position="27"/>
        <end position="45"/>
    </location>
</feature>